<gene>
    <name evidence="2" type="ORF">NCTC10283_01490</name>
</gene>
<proteinExistence type="predicted"/>
<dbReference type="EMBL" id="UFSO01000003">
    <property type="protein sequence ID" value="SSY79794.1"/>
    <property type="molecule type" value="Genomic_DNA"/>
</dbReference>
<dbReference type="RefSeq" id="WP_034291331.1">
    <property type="nucleotide sequence ID" value="NZ_CP091519.2"/>
</dbReference>
<dbReference type="OrthoDB" id="8612938at2"/>
<dbReference type="Proteomes" id="UP000254209">
    <property type="component" value="Unassembled WGS sequence"/>
</dbReference>
<evidence type="ECO:0000256" key="1">
    <source>
        <dbReference type="SAM" id="MobiDB-lite"/>
    </source>
</evidence>
<dbReference type="AlphaFoldDB" id="A0A376BTT7"/>
<accession>A0A376BTT7</accession>
<feature type="region of interest" description="Disordered" evidence="1">
    <location>
        <begin position="88"/>
        <end position="107"/>
    </location>
</feature>
<name>A0A376BTT7_9NEIS</name>
<evidence type="ECO:0000313" key="2">
    <source>
        <dbReference type="EMBL" id="SSY79794.1"/>
    </source>
</evidence>
<organism evidence="2 3">
    <name type="scientific">Alysiella crassa</name>
    <dbReference type="NCBI Taxonomy" id="153491"/>
    <lineage>
        <taxon>Bacteria</taxon>
        <taxon>Pseudomonadati</taxon>
        <taxon>Pseudomonadota</taxon>
        <taxon>Betaproteobacteria</taxon>
        <taxon>Neisseriales</taxon>
        <taxon>Neisseriaceae</taxon>
        <taxon>Alysiella</taxon>
    </lineage>
</organism>
<protein>
    <submittedName>
        <fullName evidence="2">Uncharacterized protein</fullName>
    </submittedName>
</protein>
<reference evidence="2 3" key="1">
    <citation type="submission" date="2018-06" db="EMBL/GenBank/DDBJ databases">
        <authorList>
            <consortium name="Pathogen Informatics"/>
            <person name="Doyle S."/>
        </authorList>
    </citation>
    <scope>NUCLEOTIDE SEQUENCE [LARGE SCALE GENOMIC DNA]</scope>
    <source>
        <strain evidence="2 3">NCTC10283</strain>
    </source>
</reference>
<feature type="compositionally biased region" description="Basic and acidic residues" evidence="1">
    <location>
        <begin position="88"/>
        <end position="100"/>
    </location>
</feature>
<sequence>MKPEQLHSWQPQATIEQLSDFIQQNQTLMTLLEEAWQKFAATLPDNPPPTYVSNYGEGIDLETVEHFPISQEEMIEFLNHFEKERYHNDRPFGDSIHINEQDWTLSE</sequence>
<keyword evidence="3" id="KW-1185">Reference proteome</keyword>
<evidence type="ECO:0000313" key="3">
    <source>
        <dbReference type="Proteomes" id="UP000254209"/>
    </source>
</evidence>